<keyword evidence="1 7" id="KW-0853">WD repeat</keyword>
<keyword evidence="10" id="KW-1185">Reference proteome</keyword>
<dbReference type="EMBL" id="UZAE01000973">
    <property type="protein sequence ID" value="VDN97975.1"/>
    <property type="molecule type" value="Genomic_DNA"/>
</dbReference>
<reference evidence="11" key="1">
    <citation type="submission" date="2017-02" db="UniProtKB">
        <authorList>
            <consortium name="WormBaseParasite"/>
        </authorList>
    </citation>
    <scope>IDENTIFICATION</scope>
</reference>
<dbReference type="Pfam" id="PF01363">
    <property type="entry name" value="FYVE"/>
    <property type="match status" value="1"/>
</dbReference>
<dbReference type="InterPro" id="IPR015943">
    <property type="entry name" value="WD40/YVTN_repeat-like_dom_sf"/>
</dbReference>
<sequence>MRDSGRYWPSVEKVLPSPAVIILYDNPSSRVITGLANGTISDFTLSADLNCMNHNRDILAHVDRITGLMWVKELKLIISTSKDQMCTWFNDETGQRIASFNIEASGTCLQFDVATKCLFVGDANGRITLLSFAKSRDFSSYELIRQFNGHTKSVTSMCWDAVTSRLISSSADNSVILWDIGGGKGTAYELQGHKSTVTTAKWWHRPLSLSAKNGDQPLSTSDARPAANYATYVISVGLDGLVYFWLIDGEDSRGRRVHRQETPNWAESDVCQLCNAAFFWNIKKMWSDMSVGVRQHHCRRCGKAVCEKCSLNRSVYPIMGFEREVRMCTECFKAISGEDLTSLAHYYDARHPIVRHHLLGDQNIMLTIGKNKEVKVGIAFLIAFL</sequence>
<keyword evidence="2" id="KW-0479">Metal-binding</keyword>
<dbReference type="InterPro" id="IPR001680">
    <property type="entry name" value="WD40_rpt"/>
</dbReference>
<dbReference type="GO" id="GO:0005769">
    <property type="term" value="C:early endosome"/>
    <property type="evidence" value="ECO:0007669"/>
    <property type="project" value="TreeGrafter"/>
</dbReference>
<name>A0A0R3T4X9_RODNA</name>
<dbReference type="PANTHER" id="PTHR46189:SF1">
    <property type="entry name" value="LD41958P"/>
    <property type="match status" value="1"/>
</dbReference>
<proteinExistence type="predicted"/>
<evidence type="ECO:0000313" key="10">
    <source>
        <dbReference type="Proteomes" id="UP000278807"/>
    </source>
</evidence>
<evidence type="ECO:0000256" key="1">
    <source>
        <dbReference type="ARBA" id="ARBA00022574"/>
    </source>
</evidence>
<organism evidence="11">
    <name type="scientific">Rodentolepis nana</name>
    <name type="common">Dwarf tapeworm</name>
    <name type="synonym">Hymenolepis nana</name>
    <dbReference type="NCBI Taxonomy" id="102285"/>
    <lineage>
        <taxon>Eukaryota</taxon>
        <taxon>Metazoa</taxon>
        <taxon>Spiralia</taxon>
        <taxon>Lophotrochozoa</taxon>
        <taxon>Platyhelminthes</taxon>
        <taxon>Cestoda</taxon>
        <taxon>Eucestoda</taxon>
        <taxon>Cyclophyllidea</taxon>
        <taxon>Hymenolepididae</taxon>
        <taxon>Rodentolepis</taxon>
    </lineage>
</organism>
<dbReference type="SMART" id="SM00320">
    <property type="entry name" value="WD40"/>
    <property type="match status" value="4"/>
</dbReference>
<dbReference type="InterPro" id="IPR000306">
    <property type="entry name" value="Znf_FYVE"/>
</dbReference>
<dbReference type="Gene3D" id="2.130.10.10">
    <property type="entry name" value="YVTN repeat-like/Quinoprotein amine dehydrogenase"/>
    <property type="match status" value="2"/>
</dbReference>
<dbReference type="InterPro" id="IPR013083">
    <property type="entry name" value="Znf_RING/FYVE/PHD"/>
</dbReference>
<dbReference type="SMART" id="SM00064">
    <property type="entry name" value="FYVE"/>
    <property type="match status" value="1"/>
</dbReference>
<dbReference type="Pfam" id="PF00400">
    <property type="entry name" value="WD40"/>
    <property type="match status" value="1"/>
</dbReference>
<dbReference type="GO" id="GO:0008270">
    <property type="term" value="F:zinc ion binding"/>
    <property type="evidence" value="ECO:0007669"/>
    <property type="project" value="UniProtKB-KW"/>
</dbReference>
<keyword evidence="4 6" id="KW-0863">Zinc-finger</keyword>
<keyword evidence="3" id="KW-0677">Repeat</keyword>
<dbReference type="SUPFAM" id="SSF50978">
    <property type="entry name" value="WD40 repeat-like"/>
    <property type="match status" value="1"/>
</dbReference>
<evidence type="ECO:0000256" key="2">
    <source>
        <dbReference type="ARBA" id="ARBA00022723"/>
    </source>
</evidence>
<evidence type="ECO:0000256" key="5">
    <source>
        <dbReference type="ARBA" id="ARBA00022833"/>
    </source>
</evidence>
<keyword evidence="5" id="KW-0862">Zinc</keyword>
<dbReference type="STRING" id="102285.A0A0R3T4X9"/>
<dbReference type="InterPro" id="IPR036322">
    <property type="entry name" value="WD40_repeat_dom_sf"/>
</dbReference>
<dbReference type="Proteomes" id="UP000278807">
    <property type="component" value="Unassembled WGS sequence"/>
</dbReference>
<dbReference type="PROSITE" id="PS50178">
    <property type="entry name" value="ZF_FYVE"/>
    <property type="match status" value="1"/>
</dbReference>
<dbReference type="CDD" id="cd15718">
    <property type="entry name" value="FYVE_WDFY1_like"/>
    <property type="match status" value="1"/>
</dbReference>
<dbReference type="AlphaFoldDB" id="A0A0R3T4X9"/>
<dbReference type="FunFam" id="3.30.40.10:FF:000105">
    <property type="entry name" value="WD repeat and FYVE domain-containing protein 2"/>
    <property type="match status" value="1"/>
</dbReference>
<accession>A0A0R3T4X9</accession>
<evidence type="ECO:0000256" key="6">
    <source>
        <dbReference type="PROSITE-ProRule" id="PRU00091"/>
    </source>
</evidence>
<dbReference type="InterPro" id="IPR017455">
    <property type="entry name" value="Znf_FYVE-rel"/>
</dbReference>
<evidence type="ECO:0000256" key="7">
    <source>
        <dbReference type="PROSITE-ProRule" id="PRU00221"/>
    </source>
</evidence>
<gene>
    <name evidence="9" type="ORF">HNAJ_LOCUS2116</name>
</gene>
<dbReference type="InterPro" id="IPR019775">
    <property type="entry name" value="WD40_repeat_CS"/>
</dbReference>
<dbReference type="PANTHER" id="PTHR46189">
    <property type="entry name" value="LD41958P"/>
    <property type="match status" value="1"/>
</dbReference>
<evidence type="ECO:0000313" key="11">
    <source>
        <dbReference type="WBParaSite" id="HNAJ_0000211701-mRNA-1"/>
    </source>
</evidence>
<dbReference type="InterPro" id="IPR042234">
    <property type="entry name" value="WDFY1/WDFY2"/>
</dbReference>
<dbReference type="WBParaSite" id="HNAJ_0000211701-mRNA-1">
    <property type="protein sequence ID" value="HNAJ_0000211701-mRNA-1"/>
    <property type="gene ID" value="HNAJ_0000211701"/>
</dbReference>
<evidence type="ECO:0000256" key="3">
    <source>
        <dbReference type="ARBA" id="ARBA00022737"/>
    </source>
</evidence>
<feature type="domain" description="FYVE-type" evidence="8">
    <location>
        <begin position="265"/>
        <end position="336"/>
    </location>
</feature>
<feature type="repeat" description="WD" evidence="7">
    <location>
        <begin position="147"/>
        <end position="180"/>
    </location>
</feature>
<dbReference type="OrthoDB" id="63070at2759"/>
<evidence type="ECO:0000256" key="4">
    <source>
        <dbReference type="ARBA" id="ARBA00022771"/>
    </source>
</evidence>
<protein>
    <submittedName>
        <fullName evidence="11">FYVE-type domain-containing protein</fullName>
    </submittedName>
</protein>
<dbReference type="PROSITE" id="PS50082">
    <property type="entry name" value="WD_REPEATS_2"/>
    <property type="match status" value="1"/>
</dbReference>
<evidence type="ECO:0000313" key="9">
    <source>
        <dbReference type="EMBL" id="VDN97975.1"/>
    </source>
</evidence>
<dbReference type="Gene3D" id="3.30.40.10">
    <property type="entry name" value="Zinc/RING finger domain, C3HC4 (zinc finger)"/>
    <property type="match status" value="1"/>
</dbReference>
<dbReference type="InterPro" id="IPR011011">
    <property type="entry name" value="Znf_FYVE_PHD"/>
</dbReference>
<evidence type="ECO:0000259" key="8">
    <source>
        <dbReference type="PROSITE" id="PS50178"/>
    </source>
</evidence>
<reference evidence="9 10" key="2">
    <citation type="submission" date="2018-11" db="EMBL/GenBank/DDBJ databases">
        <authorList>
            <consortium name="Pathogen Informatics"/>
        </authorList>
    </citation>
    <scope>NUCLEOTIDE SEQUENCE [LARGE SCALE GENOMIC DNA]</scope>
</reference>
<dbReference type="PROSITE" id="PS50294">
    <property type="entry name" value="WD_REPEATS_REGION"/>
    <property type="match status" value="1"/>
</dbReference>
<dbReference type="PROSITE" id="PS00678">
    <property type="entry name" value="WD_REPEATS_1"/>
    <property type="match status" value="1"/>
</dbReference>
<dbReference type="SUPFAM" id="SSF57903">
    <property type="entry name" value="FYVE/PHD zinc finger"/>
    <property type="match status" value="1"/>
</dbReference>